<dbReference type="Pfam" id="PF20700">
    <property type="entry name" value="Mutator"/>
    <property type="match status" value="1"/>
</dbReference>
<evidence type="ECO:0000259" key="1">
    <source>
        <dbReference type="Pfam" id="PF20700"/>
    </source>
</evidence>
<accession>A0A2C9JZY7</accession>
<name>A0A2C9JZY7_BIOGL</name>
<dbReference type="KEGG" id="bgt:106074635"/>
<dbReference type="STRING" id="6526.A0A2C9JZY7"/>
<protein>
    <recommendedName>
        <fullName evidence="1">Mutator-like transposase domain-containing protein</fullName>
    </recommendedName>
</protein>
<sequence>MALLEENGLIIKSLTTDRHTSVSKFIRTEKNYIRHFYDIWHVAKGLKKKLDHISLKQGGELVNSWKKSIINHLYWCAVSTADGNGDLMLAKWQSILNHLVNQHTGHPNLLFPSCLHGSEYSTENIDWFEPGTDDYESVCKILDHCKLEKDIKKLSPIHQTAALESFHSLVIKFAPKHTAFSYLGMRSRLHIAAMHYNENCGEETDDTDEKGNVRCSIIFPKYKKGDYSIKKQKKSPTQG</sequence>
<dbReference type="EnsemblMetazoa" id="BGLB010805-RB">
    <property type="protein sequence ID" value="BGLB010805-PB"/>
    <property type="gene ID" value="BGLB010805"/>
</dbReference>
<proteinExistence type="predicted"/>
<dbReference type="PANTHER" id="PTHR31751">
    <property type="entry name" value="SI:CH211-108C17.2-RELATED-RELATED"/>
    <property type="match status" value="1"/>
</dbReference>
<evidence type="ECO:0000313" key="2">
    <source>
        <dbReference type="EnsemblMetazoa" id="BGLB010805-PB"/>
    </source>
</evidence>
<dbReference type="PANTHER" id="PTHR31751:SF42">
    <property type="entry name" value="PROTEIN CBG10204"/>
    <property type="match status" value="1"/>
</dbReference>
<gene>
    <name evidence="2" type="primary">106074635</name>
</gene>
<dbReference type="InterPro" id="IPR049012">
    <property type="entry name" value="Mutator_transp_dom"/>
</dbReference>
<feature type="domain" description="Mutator-like transposase" evidence="1">
    <location>
        <begin position="3"/>
        <end position="104"/>
    </location>
</feature>
<reference evidence="2" key="1">
    <citation type="submission" date="2020-05" db="UniProtKB">
        <authorList>
            <consortium name="EnsemblMetazoa"/>
        </authorList>
    </citation>
    <scope>IDENTIFICATION</scope>
    <source>
        <strain evidence="2">BB02</strain>
    </source>
</reference>
<evidence type="ECO:0000313" key="3">
    <source>
        <dbReference type="Proteomes" id="UP000076420"/>
    </source>
</evidence>
<dbReference type="VEuPathDB" id="VectorBase:BGLB010805"/>
<dbReference type="Proteomes" id="UP000076420">
    <property type="component" value="Unassembled WGS sequence"/>
</dbReference>
<dbReference type="AlphaFoldDB" id="A0A2C9JZY7"/>
<organism evidence="2 3">
    <name type="scientific">Biomphalaria glabrata</name>
    <name type="common">Bloodfluke planorb</name>
    <name type="synonym">Freshwater snail</name>
    <dbReference type="NCBI Taxonomy" id="6526"/>
    <lineage>
        <taxon>Eukaryota</taxon>
        <taxon>Metazoa</taxon>
        <taxon>Spiralia</taxon>
        <taxon>Lophotrochozoa</taxon>
        <taxon>Mollusca</taxon>
        <taxon>Gastropoda</taxon>
        <taxon>Heterobranchia</taxon>
        <taxon>Euthyneura</taxon>
        <taxon>Panpulmonata</taxon>
        <taxon>Hygrophila</taxon>
        <taxon>Lymnaeoidea</taxon>
        <taxon>Planorbidae</taxon>
        <taxon>Biomphalaria</taxon>
    </lineage>
</organism>
<dbReference type="VEuPathDB" id="VectorBase:BGLAX_027337"/>